<evidence type="ECO:0000256" key="1">
    <source>
        <dbReference type="SAM" id="MobiDB-lite"/>
    </source>
</evidence>
<gene>
    <name evidence="2" type="ORF">UT24_C0007G0025</name>
</gene>
<feature type="region of interest" description="Disordered" evidence="1">
    <location>
        <begin position="1"/>
        <end position="124"/>
    </location>
</feature>
<comment type="caution">
    <text evidence="2">The sequence shown here is derived from an EMBL/GenBank/DDBJ whole genome shotgun (WGS) entry which is preliminary data.</text>
</comment>
<evidence type="ECO:0000313" key="3">
    <source>
        <dbReference type="Proteomes" id="UP000033881"/>
    </source>
</evidence>
<sequence>MDPNDTKVKGSTPAMGTPLASDDTGMASGGGPTSTTADEPKMPTGMPTGGMGISVQPTDEPVAPLPGDQPSGGMGGSMGAEPAEETPETTSESTPLGGLPPTKEPEEGTGTGVPPAGGMMGGTV</sequence>
<dbReference type="Proteomes" id="UP000033881">
    <property type="component" value="Unassembled WGS sequence"/>
</dbReference>
<proteinExistence type="predicted"/>
<protein>
    <submittedName>
        <fullName evidence="2">Uncharacterized protein</fullName>
    </submittedName>
</protein>
<reference evidence="2 3" key="1">
    <citation type="journal article" date="2015" name="Nature">
        <title>rRNA introns, odd ribosomes, and small enigmatic genomes across a large radiation of phyla.</title>
        <authorList>
            <person name="Brown C.T."/>
            <person name="Hug L.A."/>
            <person name="Thomas B.C."/>
            <person name="Sharon I."/>
            <person name="Castelle C.J."/>
            <person name="Singh A."/>
            <person name="Wilkins M.J."/>
            <person name="Williams K.H."/>
            <person name="Banfield J.F."/>
        </authorList>
    </citation>
    <scope>NUCLEOTIDE SEQUENCE [LARGE SCALE GENOMIC DNA]</scope>
</reference>
<dbReference type="AlphaFoldDB" id="A0A0G0MCY0"/>
<name>A0A0G0MCY0_9BACT</name>
<organism evidence="2 3">
    <name type="scientific">Candidatus Woesebacteria bacterium GW2011_GWB1_39_12</name>
    <dbReference type="NCBI Taxonomy" id="1618574"/>
    <lineage>
        <taxon>Bacteria</taxon>
        <taxon>Candidatus Woeseibacteriota</taxon>
    </lineage>
</organism>
<accession>A0A0G0MCY0</accession>
<dbReference type="STRING" id="1618574.UT24_C0007G0025"/>
<dbReference type="EMBL" id="LBWB01000007">
    <property type="protein sequence ID" value="KKR01063.1"/>
    <property type="molecule type" value="Genomic_DNA"/>
</dbReference>
<evidence type="ECO:0000313" key="2">
    <source>
        <dbReference type="EMBL" id="KKR01063.1"/>
    </source>
</evidence>